<feature type="compositionally biased region" description="Basic and acidic residues" evidence="1">
    <location>
        <begin position="478"/>
        <end position="501"/>
    </location>
</feature>
<feature type="region of interest" description="Disordered" evidence="1">
    <location>
        <begin position="770"/>
        <end position="791"/>
    </location>
</feature>
<dbReference type="PROSITE" id="PS00028">
    <property type="entry name" value="ZINC_FINGER_C2H2_1"/>
    <property type="match status" value="1"/>
</dbReference>
<feature type="region of interest" description="Disordered" evidence="1">
    <location>
        <begin position="576"/>
        <end position="701"/>
    </location>
</feature>
<sequence>MVPFRWPVIANIRYESPPRCRSYGPDEDEDLEPEQRAAKRRRIEHNTQEYLKGKELYISSAVLKGTFASNCANPWRNESGNIHVPNSDDGEEEILEEDFGGTRLAHLERDHEGAHAQTLKRRVAKHQTPKRPELATWDNTRMERPTSRASAGYCTEWLQRQNLRVQTPTIDSDDDIDIDIDRPRRRAPLTTSKSPTQHVLSRKVAQNSGPVKARYARSSRRDRSSPIRPQSSCIELHRRRVATFKHEQSIVGRLPESMDVTAGSITLQHPASPGDKRNRNGEQNYVNMPPPRFTGFTAINSSFRDGGTRVSDSARRVGESGLPMNNASKGRHEILRNSDKITGRTVFLDAKGPLAAVHNSRHPYVASPAVANGSPGFPYRRVSDGNKALISAPISNESAVRTISHSRTHATRGKGDSFAFSGIGEIRSERTRDQHVGTEDSLFDHDHRRGHSEITHGAALENRTMQKSKSMIELDPLPGDREPAYEGSVHEDPVDNMRFDDPGSAVPKESPVNHVPSKSSSENKNRDEVRIVEPSAEDIRLNGIMAKWRCPVATCLREFNTRGGLASHITRGHKLQVANDKTLGNPKPKGPGKAVKSAGRAHKRRIDQENDIDVTGSIYNPRPKKVPKTKQPAHRSAIPRPPEPSPAPPLPEPSLATQLREPSPAPQLSGHALADSALPSPSLPPQLPELDFGASGASSRANVTPLPEMEFLASPEGRIESKVDNADANADDLIHDDDDNIDINVVDEDNIPQPPLVLGQQDEDSGEKTAKHIASPKERTSTVVSGTTIPDHQNSGAYSTFTYNPEQSTQAALFQAQLAFQETQAGDQYSDAGEYNSITPFRETGSSAAVFKSVYSLGAVTPFRELNNRFSAPAAPTPVFPVLPAATQDLEAAAAGVMFSTVKKPRAKKRISFENWPTTKPSKDSVTKILRKSVEWSPFTSEKPAAKDFYVASISTMNRSDKIDGSRSESLPRAHEDEGISVLEAASSSLLMKPPKANSFAAATPRSHVESLSADTDSFSSKPLAMSSALSSDRRGSQNPSVLSEVPVPSFQEGQGGMLAELNSQDVDEILDDSNHFLGSWDPEQVNKSSFLAASSLA</sequence>
<dbReference type="STRING" id="50376.A0A517LG52"/>
<organism evidence="3 4">
    <name type="scientific">Venturia effusa</name>
    <dbReference type="NCBI Taxonomy" id="50376"/>
    <lineage>
        <taxon>Eukaryota</taxon>
        <taxon>Fungi</taxon>
        <taxon>Dikarya</taxon>
        <taxon>Ascomycota</taxon>
        <taxon>Pezizomycotina</taxon>
        <taxon>Dothideomycetes</taxon>
        <taxon>Pleosporomycetidae</taxon>
        <taxon>Venturiales</taxon>
        <taxon>Venturiaceae</taxon>
        <taxon>Venturia</taxon>
    </lineage>
</organism>
<feature type="compositionally biased region" description="Basic and acidic residues" evidence="1">
    <location>
        <begin position="770"/>
        <end position="780"/>
    </location>
</feature>
<gene>
    <name evidence="3" type="ORF">FKW77_008871</name>
</gene>
<feature type="region of interest" description="Disordered" evidence="1">
    <location>
        <begin position="124"/>
        <end position="150"/>
    </location>
</feature>
<protein>
    <recommendedName>
        <fullName evidence="2">C2H2-type domain-containing protein</fullName>
    </recommendedName>
</protein>
<name>A0A517LG52_9PEZI</name>
<evidence type="ECO:0000313" key="3">
    <source>
        <dbReference type="EMBL" id="QDS74620.1"/>
    </source>
</evidence>
<feature type="region of interest" description="Disordered" evidence="1">
    <location>
        <begin position="165"/>
        <end position="230"/>
    </location>
</feature>
<feature type="region of interest" description="Disordered" evidence="1">
    <location>
        <begin position="304"/>
        <end position="328"/>
    </location>
</feature>
<dbReference type="OrthoDB" id="5419922at2759"/>
<reference evidence="3 4" key="1">
    <citation type="submission" date="2019-07" db="EMBL/GenBank/DDBJ databases">
        <title>Finished genome of Venturia effusa.</title>
        <authorList>
            <person name="Young C.A."/>
            <person name="Cox M.P."/>
            <person name="Ganley A.R.D."/>
            <person name="David W.J."/>
        </authorList>
    </citation>
    <scope>NUCLEOTIDE SEQUENCE [LARGE SCALE GENOMIC DNA]</scope>
    <source>
        <strain evidence="4">albino</strain>
    </source>
</reference>
<feature type="compositionally biased region" description="Polar residues" evidence="1">
    <location>
        <begin position="189"/>
        <end position="209"/>
    </location>
</feature>
<proteinExistence type="predicted"/>
<keyword evidence="4" id="KW-1185">Reference proteome</keyword>
<feature type="domain" description="C2H2-type" evidence="2">
    <location>
        <begin position="550"/>
        <end position="573"/>
    </location>
</feature>
<evidence type="ECO:0000313" key="4">
    <source>
        <dbReference type="Proteomes" id="UP000316270"/>
    </source>
</evidence>
<feature type="compositionally biased region" description="Basic residues" evidence="1">
    <location>
        <begin position="622"/>
        <end position="633"/>
    </location>
</feature>
<evidence type="ECO:0000256" key="1">
    <source>
        <dbReference type="SAM" id="MobiDB-lite"/>
    </source>
</evidence>
<dbReference type="Proteomes" id="UP000316270">
    <property type="component" value="Chromosome 11"/>
</dbReference>
<accession>A0A517LG52</accession>
<feature type="compositionally biased region" description="Basic and acidic residues" evidence="1">
    <location>
        <begin position="521"/>
        <end position="530"/>
    </location>
</feature>
<feature type="region of interest" description="Disordered" evidence="1">
    <location>
        <begin position="473"/>
        <end position="530"/>
    </location>
</feature>
<feature type="region of interest" description="Disordered" evidence="1">
    <location>
        <begin position="265"/>
        <end position="285"/>
    </location>
</feature>
<dbReference type="AlphaFoldDB" id="A0A517LG52"/>
<dbReference type="InterPro" id="IPR013087">
    <property type="entry name" value="Znf_C2H2_type"/>
</dbReference>
<feature type="compositionally biased region" description="Pro residues" evidence="1">
    <location>
        <begin position="639"/>
        <end position="652"/>
    </location>
</feature>
<evidence type="ECO:0000259" key="2">
    <source>
        <dbReference type="PROSITE" id="PS00028"/>
    </source>
</evidence>
<feature type="compositionally biased region" description="Polar residues" evidence="1">
    <location>
        <begin position="781"/>
        <end position="791"/>
    </location>
</feature>
<dbReference type="EMBL" id="CP042195">
    <property type="protein sequence ID" value="QDS74620.1"/>
    <property type="molecule type" value="Genomic_DNA"/>
</dbReference>
<feature type="region of interest" description="Disordered" evidence="1">
    <location>
        <begin position="1012"/>
        <end position="1058"/>
    </location>
</feature>